<proteinExistence type="predicted"/>
<dbReference type="PANTHER" id="PTHR13817:SF175">
    <property type="entry name" value="IG-LIKE AND FIBRONECTIN TYPE-III DOMAIN-CONTAINING PROTEIN C27B7.7"/>
    <property type="match status" value="1"/>
</dbReference>
<dbReference type="FunFam" id="2.60.40.10:FF:000028">
    <property type="entry name" value="Neuronal cell adhesion molecule"/>
    <property type="match status" value="1"/>
</dbReference>
<dbReference type="InterPro" id="IPR050964">
    <property type="entry name" value="Striated_Muscle_Regulatory"/>
</dbReference>
<dbReference type="InterPro" id="IPR003599">
    <property type="entry name" value="Ig_sub"/>
</dbReference>
<feature type="transmembrane region" description="Helical" evidence="2">
    <location>
        <begin position="1135"/>
        <end position="1158"/>
    </location>
</feature>
<reference evidence="7" key="1">
    <citation type="submission" date="2015-08" db="UniProtKB">
        <authorList>
            <consortium name="WormBaseParasite"/>
        </authorList>
    </citation>
    <scope>IDENTIFICATION</scope>
</reference>
<feature type="domain" description="Fibronectin type-III" evidence="5">
    <location>
        <begin position="625"/>
        <end position="725"/>
    </location>
</feature>
<dbReference type="Pfam" id="PF00041">
    <property type="entry name" value="fn3"/>
    <property type="match status" value="3"/>
</dbReference>
<feature type="domain" description="Ig-like" evidence="4">
    <location>
        <begin position="244"/>
        <end position="337"/>
    </location>
</feature>
<dbReference type="PROSITE" id="PS50835">
    <property type="entry name" value="IG_LIKE"/>
    <property type="match status" value="6"/>
</dbReference>
<evidence type="ECO:0000259" key="4">
    <source>
        <dbReference type="PROSITE" id="PS50835"/>
    </source>
</evidence>
<dbReference type="AlphaFoldDB" id="A0A0K0EMA3"/>
<keyword evidence="2" id="KW-0472">Membrane</keyword>
<dbReference type="InterPro" id="IPR003961">
    <property type="entry name" value="FN3_dom"/>
</dbReference>
<dbReference type="SUPFAM" id="SSF48726">
    <property type="entry name" value="Immunoglobulin"/>
    <property type="match status" value="6"/>
</dbReference>
<dbReference type="WBParaSite" id="SSTP_0001059100.1">
    <property type="protein sequence ID" value="SSTP_0001059100.1"/>
    <property type="gene ID" value="SSTP_0001059100"/>
</dbReference>
<feature type="domain" description="Ig-like" evidence="4">
    <location>
        <begin position="342"/>
        <end position="433"/>
    </location>
</feature>
<feature type="domain" description="Fibronectin type-III" evidence="5">
    <location>
        <begin position="932"/>
        <end position="1027"/>
    </location>
</feature>
<feature type="domain" description="Ig-like" evidence="4">
    <location>
        <begin position="531"/>
        <end position="616"/>
    </location>
</feature>
<dbReference type="FunFam" id="2.60.40.10:FF:000035">
    <property type="entry name" value="Contactin 1"/>
    <property type="match status" value="1"/>
</dbReference>
<dbReference type="SMART" id="SM00408">
    <property type="entry name" value="IGc2"/>
    <property type="match status" value="6"/>
</dbReference>
<organism evidence="7">
    <name type="scientific">Strongyloides stercoralis</name>
    <name type="common">Threadworm</name>
    <dbReference type="NCBI Taxonomy" id="6248"/>
    <lineage>
        <taxon>Eukaryota</taxon>
        <taxon>Metazoa</taxon>
        <taxon>Ecdysozoa</taxon>
        <taxon>Nematoda</taxon>
        <taxon>Chromadorea</taxon>
        <taxon>Rhabditida</taxon>
        <taxon>Tylenchina</taxon>
        <taxon>Panagrolaimomorpha</taxon>
        <taxon>Strongyloidoidea</taxon>
        <taxon>Strongyloididae</taxon>
        <taxon>Strongyloides</taxon>
    </lineage>
</organism>
<evidence type="ECO:0000256" key="3">
    <source>
        <dbReference type="SAM" id="SignalP"/>
    </source>
</evidence>
<keyword evidence="2" id="KW-1133">Transmembrane helix</keyword>
<dbReference type="SMART" id="SM00409">
    <property type="entry name" value="IG"/>
    <property type="match status" value="6"/>
</dbReference>
<dbReference type="InterPro" id="IPR036116">
    <property type="entry name" value="FN3_sf"/>
</dbReference>
<feature type="domain" description="Fibronectin type-III" evidence="5">
    <location>
        <begin position="832"/>
        <end position="928"/>
    </location>
</feature>
<dbReference type="InterPro" id="IPR013783">
    <property type="entry name" value="Ig-like_fold"/>
</dbReference>
<dbReference type="InterPro" id="IPR007110">
    <property type="entry name" value="Ig-like_dom"/>
</dbReference>
<feature type="domain" description="Fibronectin type-III" evidence="5">
    <location>
        <begin position="730"/>
        <end position="827"/>
    </location>
</feature>
<dbReference type="Proteomes" id="UP000035681">
    <property type="component" value="Unplaced"/>
</dbReference>
<sequence>MMVHIIQGIFLIITIVLSSNASTIPISKLTLPPKLELQPPEKVWFQKSFFDYNNSDSRISINRITLYCYGSNKPDLFEWKKNDKILNIDGKHIQWQKEKQSGTIIINDPTSEDEGYYQCSMSNFFGTALTNKVHVVMGVLDHFAPTNIKQIEVNEGDSLTIPCNVPYGNPKPSVFWLYRDTKLNSVIETIRRKHISVDLDGKLHFSYVERHDGRKNLIYQCAATSPLLQGEYRAGDEIQITVKPRTTTKLKPINLMYLSPSENIIKSGEKLKLMCIFGGKPLPVIVWQKLNDDGSWSDIKSEETDYGRSFIIENARPSDSGYYRCSSQHIKHDMKVTVTTSPYWIDEPPKDVNETEDSTAELICNVSGFPQPIIRWYQNGFPIHNINDDGRKMILDNGKRLRIYDLRHDTDTSVYQCNASNIYGYVYANAYINVAAHAPVFRMPIKRVWKVIQNSNVDMSCEIDAAPEASVKWVDEHDQKIKNIPGKLKIFSNHTLRIMNINSADEGFYYCNVSNRYGINRASNKLEVFNPTYFIRVPSPKRLIVEANETIELFCGAIADPRLLIDYVWTHNGKPLHITTTTDSNGVNRLRIDNVRGKDSGNIDCAAVTDVEVKVVGIELLVKDIPNPPIIQQIICDDVVASINWKKPAENGDEIKRFIIQFSTSFTPDNWTTAYEEINTEHDHYFTKITLSPWVEYKFRVIAINSYGESEPGYLSDVECKTKPTRPYINPGNVFAEGNEPNNIVIYWDPIDKYDWNGQNMRYLIRYRINEPDNDWYEFIVEDPLANNTIIRDQPTFKQYQVQVKSVNDIGECIIEPDIVIGYSGENAPKNPVTGLKVKNIYNYSSVEITWDPYPIDNVRGHFKGYKISYWNIDKKDRKIFKNVSNQHFSYIINDLEAITNYNVSVRISNKHYDSAESEIISFSTPEGIPSKVYNFKVRAVGFSSILLTWEKPLQTNGRIRGYFVTIQQAHDGEIEETYILHRQTYYLHEHLLPDTLYKVAVWAETYGGEGPKIIRPIKTFPLSDPDMPDFDLTNKGLGYVEVKWKHSNKSYWGMSGSSFNVEYTTDQEGEWKESSTISLPHDIIYLENLDEDAEYFVIGVSRDGDRIKKSLPKSIITRGKSKLSHINRENLQKAMWFIAVLVALFMSLFTLCCLCYITQKRSGIYSVKKREIEKGHTMLTESEYAKFLECQFGSEQRSNSMQKVIVT</sequence>
<evidence type="ECO:0000313" key="7">
    <source>
        <dbReference type="WBParaSite" id="SSTP_0001059100.1"/>
    </source>
</evidence>
<evidence type="ECO:0000256" key="2">
    <source>
        <dbReference type="SAM" id="Phobius"/>
    </source>
</evidence>
<dbReference type="STRING" id="6248.A0A0K0EMA3"/>
<evidence type="ECO:0000313" key="8">
    <source>
        <dbReference type="WBParaSite" id="TCONS_00014826.p1"/>
    </source>
</evidence>
<evidence type="ECO:0000313" key="6">
    <source>
        <dbReference type="Proteomes" id="UP000035681"/>
    </source>
</evidence>
<keyword evidence="1" id="KW-0677">Repeat</keyword>
<dbReference type="InterPro" id="IPR003598">
    <property type="entry name" value="Ig_sub2"/>
</dbReference>
<name>A0A0K0EMA3_STRER</name>
<feature type="domain" description="Ig-like" evidence="4">
    <location>
        <begin position="33"/>
        <end position="136"/>
    </location>
</feature>
<keyword evidence="2" id="KW-0812">Transmembrane</keyword>
<feature type="domain" description="Ig-like" evidence="4">
    <location>
        <begin position="145"/>
        <end position="241"/>
    </location>
</feature>
<accession>A0A0K0EMA3</accession>
<dbReference type="PANTHER" id="PTHR13817">
    <property type="entry name" value="TITIN"/>
    <property type="match status" value="1"/>
</dbReference>
<keyword evidence="6" id="KW-1185">Reference proteome</keyword>
<dbReference type="CDD" id="cd00063">
    <property type="entry name" value="FN3"/>
    <property type="match status" value="4"/>
</dbReference>
<evidence type="ECO:0000256" key="1">
    <source>
        <dbReference type="ARBA" id="ARBA00022737"/>
    </source>
</evidence>
<dbReference type="Pfam" id="PF13927">
    <property type="entry name" value="Ig_3"/>
    <property type="match status" value="3"/>
</dbReference>
<evidence type="ECO:0000259" key="5">
    <source>
        <dbReference type="PROSITE" id="PS50853"/>
    </source>
</evidence>
<dbReference type="Gene3D" id="2.60.40.10">
    <property type="entry name" value="Immunoglobulins"/>
    <property type="match status" value="10"/>
</dbReference>
<keyword evidence="3" id="KW-0732">Signal</keyword>
<feature type="domain" description="Ig-like" evidence="4">
    <location>
        <begin position="439"/>
        <end position="527"/>
    </location>
</feature>
<dbReference type="Pfam" id="PF07679">
    <property type="entry name" value="I-set"/>
    <property type="match status" value="3"/>
</dbReference>
<dbReference type="WBParaSite" id="TCONS_00014826.p1">
    <property type="protein sequence ID" value="TCONS_00014826.p1"/>
    <property type="gene ID" value="XLOC_010041"/>
</dbReference>
<dbReference type="InterPro" id="IPR013098">
    <property type="entry name" value="Ig_I-set"/>
</dbReference>
<dbReference type="SUPFAM" id="SSF49265">
    <property type="entry name" value="Fibronectin type III"/>
    <property type="match status" value="2"/>
</dbReference>
<feature type="signal peptide" evidence="3">
    <location>
        <begin position="1"/>
        <end position="21"/>
    </location>
</feature>
<dbReference type="InterPro" id="IPR036179">
    <property type="entry name" value="Ig-like_dom_sf"/>
</dbReference>
<dbReference type="PROSITE" id="PS50853">
    <property type="entry name" value="FN3"/>
    <property type="match status" value="4"/>
</dbReference>
<protein>
    <submittedName>
        <fullName evidence="7 8">Neuroglian</fullName>
    </submittedName>
</protein>
<feature type="chain" id="PRO_5005328315" evidence="3">
    <location>
        <begin position="22"/>
        <end position="1208"/>
    </location>
</feature>
<dbReference type="SMART" id="SM00060">
    <property type="entry name" value="FN3"/>
    <property type="match status" value="5"/>
</dbReference>